<dbReference type="RefSeq" id="WP_071140001.1">
    <property type="nucleotide sequence ID" value="NZ_CP035282.1"/>
</dbReference>
<gene>
    <name evidence="2" type="ORF">EQM13_13050</name>
</gene>
<dbReference type="EMBL" id="CP035282">
    <property type="protein sequence ID" value="QAT62425.1"/>
    <property type="molecule type" value="Genomic_DNA"/>
</dbReference>
<dbReference type="PIRSF" id="PIRSF037559">
    <property type="entry name" value="Gly_sarc_betain_red_a"/>
    <property type="match status" value="1"/>
</dbReference>
<evidence type="ECO:0000313" key="2">
    <source>
        <dbReference type="EMBL" id="QAT62425.1"/>
    </source>
</evidence>
<dbReference type="Proteomes" id="UP000287969">
    <property type="component" value="Chromosome"/>
</dbReference>
<feature type="domain" description="DUF5940" evidence="1">
    <location>
        <begin position="347"/>
        <end position="511"/>
    </location>
</feature>
<protein>
    <submittedName>
        <fullName evidence="2">Glycine reductase</fullName>
    </submittedName>
</protein>
<organism evidence="2 3">
    <name type="scientific">Acidilutibacter cellobiosedens</name>
    <dbReference type="NCBI Taxonomy" id="2507161"/>
    <lineage>
        <taxon>Bacteria</taxon>
        <taxon>Bacillati</taxon>
        <taxon>Bacillota</taxon>
        <taxon>Tissierellia</taxon>
        <taxon>Tissierellales</taxon>
        <taxon>Acidilutibacteraceae</taxon>
        <taxon>Acidilutibacter</taxon>
    </lineage>
</organism>
<name>A0A410QEN3_9FIRM</name>
<dbReference type="InterPro" id="IPR016039">
    <property type="entry name" value="Thiolase-like"/>
</dbReference>
<dbReference type="GO" id="GO:0016746">
    <property type="term" value="F:acyltransferase activity"/>
    <property type="evidence" value="ECO:0007669"/>
    <property type="project" value="InterPro"/>
</dbReference>
<dbReference type="KEGG" id="spoa:EQM13_13050"/>
<dbReference type="NCBIfam" id="NF040746">
    <property type="entry name" value="reduct_C_beta"/>
    <property type="match status" value="1"/>
</dbReference>
<dbReference type="CDD" id="cd00827">
    <property type="entry name" value="init_cond_enzymes"/>
    <property type="match status" value="1"/>
</dbReference>
<dbReference type="InterPro" id="IPR017236">
    <property type="entry name" value="Gly/sarc/bet/_Rdtase_C_bsu"/>
</dbReference>
<dbReference type="Pfam" id="PF19364">
    <property type="entry name" value="DUF5940"/>
    <property type="match status" value="1"/>
</dbReference>
<sequence>MNYPVVKGAGYVLIHTPDMVIHNGTTQTTERIINPNSDYLKELPNHLRSFEDVVSYPPNQTYIGNITPEDLKNYGEPWYDKKVKEANKIGKFGEIMPEDEFIGFMKIVDTFDLVKLTDNFSNSAKEKLLKHHFIKEELVSKIKKGEEKTEIERLINEQGAEGLFFNNELVGCIKRAHDIDINLSAHVMFENIAVKASGAIAALNLIDKNNINPEDVEYIIECSEEACGDMNQRGGGNFAKSIAEVAEFINATGSDTRGFCAGPTHSIIEAAALVQSKIYKNVVVVGGGSTAKLGMNGKDHVKKGLPILEDVLGGFAILIGENDGVNPVLRTDLVGRHTVGTGSSPQAVITSLVTAPLDRGNLKITDIDKYSVEMQNPDITKPAGAGDVPKANYKMIAALGVKRNDIQRTEINSFIEKHGMEGWAPTQGHIPSGVPYVGLAREGILAGDINRVMIVGKGSLFLGRMTNLFDGVSIVIEKNHGIEKEDKEVSQENIKKLIAEAMRDFASHLIDD</sequence>
<dbReference type="Gene3D" id="3.40.47.10">
    <property type="match status" value="1"/>
</dbReference>
<dbReference type="AlphaFoldDB" id="A0A410QEN3"/>
<evidence type="ECO:0000313" key="3">
    <source>
        <dbReference type="Proteomes" id="UP000287969"/>
    </source>
</evidence>
<evidence type="ECO:0000259" key="1">
    <source>
        <dbReference type="Pfam" id="PF19364"/>
    </source>
</evidence>
<dbReference type="SUPFAM" id="SSF53901">
    <property type="entry name" value="Thiolase-like"/>
    <property type="match status" value="1"/>
</dbReference>
<keyword evidence="3" id="KW-1185">Reference proteome</keyword>
<dbReference type="OrthoDB" id="9762068at2"/>
<dbReference type="InterPro" id="IPR045984">
    <property type="entry name" value="DUF5940"/>
</dbReference>
<proteinExistence type="predicted"/>
<accession>A0A410QEN3</accession>
<reference evidence="3" key="1">
    <citation type="submission" date="2019-01" db="EMBL/GenBank/DDBJ databases">
        <title>Draft genomes of a novel of Sporanaerobacter strains.</title>
        <authorList>
            <person name="Ma S."/>
        </authorList>
    </citation>
    <scope>NUCLEOTIDE SEQUENCE [LARGE SCALE GENOMIC DNA]</scope>
    <source>
        <strain evidence="3">NJN-17</strain>
    </source>
</reference>